<dbReference type="SUPFAM" id="SSF88659">
    <property type="entry name" value="Sigma3 and sigma4 domains of RNA polymerase sigma factors"/>
    <property type="match status" value="1"/>
</dbReference>
<keyword evidence="5" id="KW-0804">Transcription</keyword>
<reference evidence="8 9" key="1">
    <citation type="journal article" date="2016" name="Nat. Commun.">
        <title>Thousands of microbial genomes shed light on interconnected biogeochemical processes in an aquifer system.</title>
        <authorList>
            <person name="Anantharaman K."/>
            <person name="Brown C.T."/>
            <person name="Hug L.A."/>
            <person name="Sharon I."/>
            <person name="Castelle C.J."/>
            <person name="Probst A.J."/>
            <person name="Thomas B.C."/>
            <person name="Singh A."/>
            <person name="Wilkins M.J."/>
            <person name="Karaoz U."/>
            <person name="Brodie E.L."/>
            <person name="Williams K.H."/>
            <person name="Hubbard S.S."/>
            <person name="Banfield J.F."/>
        </authorList>
    </citation>
    <scope>NUCLEOTIDE SEQUENCE [LARGE SCALE GENOMIC DNA]</scope>
</reference>
<comment type="similarity">
    <text evidence="1">Belongs to the sigma-70 factor family. ECF subfamily.</text>
</comment>
<evidence type="ECO:0000256" key="4">
    <source>
        <dbReference type="ARBA" id="ARBA00023125"/>
    </source>
</evidence>
<feature type="domain" description="RNA polymerase sigma-70 region 2" evidence="6">
    <location>
        <begin position="27"/>
        <end position="94"/>
    </location>
</feature>
<dbReference type="NCBIfam" id="TIGR02937">
    <property type="entry name" value="sigma70-ECF"/>
    <property type="match status" value="1"/>
</dbReference>
<evidence type="ECO:0000313" key="9">
    <source>
        <dbReference type="Proteomes" id="UP000177025"/>
    </source>
</evidence>
<feature type="non-terminal residue" evidence="8">
    <location>
        <position position="162"/>
    </location>
</feature>
<dbReference type="InterPro" id="IPR013325">
    <property type="entry name" value="RNA_pol_sigma_r2"/>
</dbReference>
<comment type="caution">
    <text evidence="8">The sequence shown here is derived from an EMBL/GenBank/DDBJ whole genome shotgun (WGS) entry which is preliminary data.</text>
</comment>
<dbReference type="SUPFAM" id="SSF88946">
    <property type="entry name" value="Sigma2 domain of RNA polymerase sigma factors"/>
    <property type="match status" value="1"/>
</dbReference>
<protein>
    <recommendedName>
        <fullName evidence="10">HTH luxR-type domain-containing protein</fullName>
    </recommendedName>
</protein>
<dbReference type="Proteomes" id="UP000177025">
    <property type="component" value="Unassembled WGS sequence"/>
</dbReference>
<dbReference type="InterPro" id="IPR036388">
    <property type="entry name" value="WH-like_DNA-bd_sf"/>
</dbReference>
<evidence type="ECO:0000256" key="1">
    <source>
        <dbReference type="ARBA" id="ARBA00010641"/>
    </source>
</evidence>
<dbReference type="Pfam" id="PF08281">
    <property type="entry name" value="Sigma70_r4_2"/>
    <property type="match status" value="1"/>
</dbReference>
<dbReference type="GO" id="GO:0003677">
    <property type="term" value="F:DNA binding"/>
    <property type="evidence" value="ECO:0007669"/>
    <property type="project" value="UniProtKB-KW"/>
</dbReference>
<evidence type="ECO:0000256" key="2">
    <source>
        <dbReference type="ARBA" id="ARBA00023015"/>
    </source>
</evidence>
<dbReference type="InterPro" id="IPR014284">
    <property type="entry name" value="RNA_pol_sigma-70_dom"/>
</dbReference>
<sequence>MVNSINDEDTRLLAQTAQGSESAFERLVKKYENAVFNTIYRFTGNQNDVADLAQEIFLKVWRNAGKFKGKSKVSTWLYRIVVNHCLDHRNKRERLCLSLDELSEKEIVPDALKTQTDHIQVQTIELVRKAIALLPDRQRLALTLAQFEGQSYKEIAEIMKIS</sequence>
<dbReference type="InterPro" id="IPR013249">
    <property type="entry name" value="RNA_pol_sigma70_r4_t2"/>
</dbReference>
<keyword evidence="2" id="KW-0805">Transcription regulation</keyword>
<evidence type="ECO:0000256" key="5">
    <source>
        <dbReference type="ARBA" id="ARBA00023163"/>
    </source>
</evidence>
<evidence type="ECO:0000256" key="3">
    <source>
        <dbReference type="ARBA" id="ARBA00023082"/>
    </source>
</evidence>
<organism evidence="8 9">
    <name type="scientific">candidate division WOR-3 bacterium RBG_13_43_14</name>
    <dbReference type="NCBI Taxonomy" id="1802590"/>
    <lineage>
        <taxon>Bacteria</taxon>
        <taxon>Bacteria division WOR-3</taxon>
    </lineage>
</organism>
<dbReference type="CDD" id="cd06171">
    <property type="entry name" value="Sigma70_r4"/>
    <property type="match status" value="1"/>
</dbReference>
<gene>
    <name evidence="8" type="ORF">A2Y85_01975</name>
</gene>
<dbReference type="GO" id="GO:0016987">
    <property type="term" value="F:sigma factor activity"/>
    <property type="evidence" value="ECO:0007669"/>
    <property type="project" value="UniProtKB-KW"/>
</dbReference>
<dbReference type="Pfam" id="PF04542">
    <property type="entry name" value="Sigma70_r2"/>
    <property type="match status" value="1"/>
</dbReference>
<keyword evidence="4" id="KW-0238">DNA-binding</keyword>
<dbReference type="PANTHER" id="PTHR43133:SF8">
    <property type="entry name" value="RNA POLYMERASE SIGMA FACTOR HI_1459-RELATED"/>
    <property type="match status" value="1"/>
</dbReference>
<evidence type="ECO:0000259" key="7">
    <source>
        <dbReference type="Pfam" id="PF08281"/>
    </source>
</evidence>
<dbReference type="GO" id="GO:0006352">
    <property type="term" value="P:DNA-templated transcription initiation"/>
    <property type="evidence" value="ECO:0007669"/>
    <property type="project" value="InterPro"/>
</dbReference>
<dbReference type="InterPro" id="IPR039425">
    <property type="entry name" value="RNA_pol_sigma-70-like"/>
</dbReference>
<feature type="domain" description="RNA polymerase sigma factor 70 region 4 type 2" evidence="7">
    <location>
        <begin position="125"/>
        <end position="162"/>
    </location>
</feature>
<name>A0A1F4UB71_UNCW3</name>
<proteinExistence type="inferred from homology"/>
<dbReference type="EMBL" id="MEUM01000079">
    <property type="protein sequence ID" value="OGC42171.1"/>
    <property type="molecule type" value="Genomic_DNA"/>
</dbReference>
<evidence type="ECO:0000259" key="6">
    <source>
        <dbReference type="Pfam" id="PF04542"/>
    </source>
</evidence>
<dbReference type="InterPro" id="IPR013324">
    <property type="entry name" value="RNA_pol_sigma_r3/r4-like"/>
</dbReference>
<dbReference type="PANTHER" id="PTHR43133">
    <property type="entry name" value="RNA POLYMERASE ECF-TYPE SIGMA FACTO"/>
    <property type="match status" value="1"/>
</dbReference>
<dbReference type="AlphaFoldDB" id="A0A1F4UB71"/>
<accession>A0A1F4UB71</accession>
<dbReference type="Gene3D" id="1.10.10.10">
    <property type="entry name" value="Winged helix-like DNA-binding domain superfamily/Winged helix DNA-binding domain"/>
    <property type="match status" value="1"/>
</dbReference>
<keyword evidence="3" id="KW-0731">Sigma factor</keyword>
<dbReference type="InterPro" id="IPR007627">
    <property type="entry name" value="RNA_pol_sigma70_r2"/>
</dbReference>
<evidence type="ECO:0008006" key="10">
    <source>
        <dbReference type="Google" id="ProtNLM"/>
    </source>
</evidence>
<dbReference type="Gene3D" id="1.10.1740.10">
    <property type="match status" value="1"/>
</dbReference>
<evidence type="ECO:0000313" key="8">
    <source>
        <dbReference type="EMBL" id="OGC42171.1"/>
    </source>
</evidence>